<dbReference type="eggNOG" id="COG2197">
    <property type="taxonomic scope" value="Bacteria"/>
</dbReference>
<comment type="caution">
    <text evidence="1">The sequence shown here is derived from an EMBL/GenBank/DDBJ whole genome shotgun (WGS) entry which is preliminary data.</text>
</comment>
<dbReference type="AlphaFoldDB" id="R6IFB5"/>
<name>R6IFB5_9FIRM</name>
<reference evidence="1" key="1">
    <citation type="submission" date="2012-11" db="EMBL/GenBank/DDBJ databases">
        <title>Dependencies among metagenomic species, viruses, plasmids and units of genetic variation.</title>
        <authorList>
            <person name="Nielsen H.B."/>
            <person name="Almeida M."/>
            <person name="Juncker A.S."/>
            <person name="Rasmussen S."/>
            <person name="Li J."/>
            <person name="Sunagawa S."/>
            <person name="Plichta D."/>
            <person name="Gautier L."/>
            <person name="Le Chatelier E."/>
            <person name="Peletier E."/>
            <person name="Bonde I."/>
            <person name="Nielsen T."/>
            <person name="Manichanh C."/>
            <person name="Arumugam M."/>
            <person name="Batto J."/>
            <person name="Santos M.B.Q.D."/>
            <person name="Blom N."/>
            <person name="Borruel N."/>
            <person name="Burgdorf K.S."/>
            <person name="Boumezbeur F."/>
            <person name="Casellas F."/>
            <person name="Dore J."/>
            <person name="Guarner F."/>
            <person name="Hansen T."/>
            <person name="Hildebrand F."/>
            <person name="Kaas R.S."/>
            <person name="Kennedy S."/>
            <person name="Kristiansen K."/>
            <person name="Kultima J.R."/>
            <person name="Leonard P."/>
            <person name="Levenez F."/>
            <person name="Lund O."/>
            <person name="Moumen B."/>
            <person name="Le Paslier D."/>
            <person name="Pons N."/>
            <person name="Pedersen O."/>
            <person name="Prifti E."/>
            <person name="Qin J."/>
            <person name="Raes J."/>
            <person name="Tap J."/>
            <person name="Tims S."/>
            <person name="Ussery D.W."/>
            <person name="Yamada T."/>
            <person name="MetaHit consortium"/>
            <person name="Renault P."/>
            <person name="Sicheritz-Ponten T."/>
            <person name="Bork P."/>
            <person name="Wang J."/>
            <person name="Brunak S."/>
            <person name="Ehrlich S.D."/>
        </authorList>
    </citation>
    <scope>NUCLEOTIDE SEQUENCE [LARGE SCALE GENOMIC DNA]</scope>
</reference>
<dbReference type="InterPro" id="IPR001387">
    <property type="entry name" value="Cro/C1-type_HTH"/>
</dbReference>
<accession>R6IFB5</accession>
<gene>
    <name evidence="1" type="ORF">BN533_00392</name>
</gene>
<dbReference type="CDD" id="cd00093">
    <property type="entry name" value="HTH_XRE"/>
    <property type="match status" value="1"/>
</dbReference>
<dbReference type="EMBL" id="CBDS010000028">
    <property type="protein sequence ID" value="CDB45264.1"/>
    <property type="molecule type" value="Genomic_DNA"/>
</dbReference>
<dbReference type="STRING" id="1262914.BN533_00392"/>
<evidence type="ECO:0000313" key="1">
    <source>
        <dbReference type="EMBL" id="CDB45264.1"/>
    </source>
</evidence>
<organism evidence="1">
    <name type="scientific">Phascolarctobacterium faecium</name>
    <dbReference type="NCBI Taxonomy" id="33025"/>
    <lineage>
        <taxon>Bacteria</taxon>
        <taxon>Bacillati</taxon>
        <taxon>Bacillota</taxon>
        <taxon>Negativicutes</taxon>
        <taxon>Acidaminococcales</taxon>
        <taxon>Acidaminococcaceae</taxon>
        <taxon>Phascolarctobacterium</taxon>
    </lineage>
</organism>
<sequence length="522" mass="60860">MNFSDKLVFLLSVTHTSNIKLAKAINVDPSMISRLRKGRRNIPRNINHIKAMAKYFAKRCNGEYQRFTLAEILGMERIRTFTEEQLIEDVLLEWLSGTMNDGINNAGLFLRAIDCCMIPNNKGESDIDKNDVFNLDSKRIKHVEDGINTFFGNEGKRQALELFLSRILEQKKSCIIKITTDENTEWLLENSEYTKYLSKILNKLINMKCYFKIIIPAVTNLNGILELMNLWLPYILSGNIDMYYYPRLKDGLFRRTLFIASDCAVLSSTSISCCKEQSLTLLGFDKKVISGFENEFDGYIMLCRKIGRTYDFEQYRSIFFRHALERTGNFPNCISRSRSLSFTTIPNDILNRLMDSCGITSNRTFLEIMMRDNCHLYNVIEEQLFIDIMPLAAFNDILKGVVPIAGSEIIFGKQYYYSAYDYKKHLVNLLELLERNVNYYVILDDEYDICQNIIHIKEGAYVILLRKKEPISIIEISENNMVAAFWECVYRKVIKKYKLDVKRRESIFEITKLIQQLEHYGV</sequence>
<dbReference type="HOGENOM" id="CLU_521617_0_0_9"/>
<dbReference type="RefSeq" id="WP_021717295.1">
    <property type="nucleotide sequence ID" value="NZ_CAUERG010000001.1"/>
</dbReference>
<protein>
    <submittedName>
        <fullName evidence="1">Uncharacterized protein</fullName>
    </submittedName>
</protein>
<proteinExistence type="predicted"/>